<reference evidence="4 5" key="1">
    <citation type="journal article" date="2015" name="Fungal Genet. Biol.">
        <title>Evolution of novel wood decay mechanisms in Agaricales revealed by the genome sequences of Fistulina hepatica and Cylindrobasidium torrendii.</title>
        <authorList>
            <person name="Floudas D."/>
            <person name="Held B.W."/>
            <person name="Riley R."/>
            <person name="Nagy L.G."/>
            <person name="Koehler G."/>
            <person name="Ransdell A.S."/>
            <person name="Younus H."/>
            <person name="Chow J."/>
            <person name="Chiniquy J."/>
            <person name="Lipzen A."/>
            <person name="Tritt A."/>
            <person name="Sun H."/>
            <person name="Haridas S."/>
            <person name="LaButti K."/>
            <person name="Ohm R.A."/>
            <person name="Kues U."/>
            <person name="Blanchette R.A."/>
            <person name="Grigoriev I.V."/>
            <person name="Minto R.E."/>
            <person name="Hibbett D.S."/>
        </authorList>
    </citation>
    <scope>NUCLEOTIDE SEQUENCE [LARGE SCALE GENOMIC DNA]</scope>
    <source>
        <strain evidence="4 5">ATCC 64428</strain>
    </source>
</reference>
<dbReference type="SMART" id="SM00449">
    <property type="entry name" value="SPRY"/>
    <property type="match status" value="1"/>
</dbReference>
<dbReference type="InterPro" id="IPR003877">
    <property type="entry name" value="SPRY_dom"/>
</dbReference>
<dbReference type="OrthoDB" id="25503at2759"/>
<dbReference type="InterPro" id="IPR013320">
    <property type="entry name" value="ConA-like_dom_sf"/>
</dbReference>
<name>A0A0D7A5S3_9AGAR</name>
<dbReference type="InterPro" id="IPR013144">
    <property type="entry name" value="CRA_dom"/>
</dbReference>
<dbReference type="InterPro" id="IPR006594">
    <property type="entry name" value="LisH"/>
</dbReference>
<proteinExistence type="predicted"/>
<evidence type="ECO:0000259" key="3">
    <source>
        <dbReference type="PROSITE" id="PS50897"/>
    </source>
</evidence>
<dbReference type="Pfam" id="PF10607">
    <property type="entry name" value="CTLH"/>
    <property type="match status" value="1"/>
</dbReference>
<dbReference type="InterPro" id="IPR024964">
    <property type="entry name" value="CTLH/CRA"/>
</dbReference>
<dbReference type="PROSITE" id="PS50897">
    <property type="entry name" value="CTLH"/>
    <property type="match status" value="1"/>
</dbReference>
<dbReference type="AlphaFoldDB" id="A0A0D7A5S3"/>
<sequence length="555" mass="60978">MSPSDSEDDGSPSPPPRDWIPAVPPPPPVSADSRVIRLPSQWSSSARYPTLSLSPDCRELSSDVCSADKESPAARTDHPAPPACGVYYFEVRVSSKSSKSCALCLFASKDAKLSRLPGWDSHSWGYYGEDGCTLYGDRNGRTYADGFGNGDIIGCCIDFTSRKAFFTKNGRFLGPAFDNIPVNVDLYPSVGFRQNNESVRVNLGQEPFKFNIEEHVQERKSVVWQRIMSTPLSGNISSSEEDKDDIKETMYELVMEYLAHHGYSGTAKALRNQHADEVTLVSKAGIDVEMADAARRDAFKDVDAEIELRTSIVGMVAAGRIEEAMSATREHFPGALEIEDGLLLLKLRCRRFVELILDASDLQKRMDSPHRQAAPSRVDVDDDDLGMDMDIDDDAPVYASNGHTSSTPLHVDGHEKALSDALAYGRALWTDYKHASEERRTIVERAFCVVAFSDPREVGGLPAEVSSIETRIALSAELNQAILKCQGKPTRPALEMMYQHTAACVQQLGVLGVGEAAFADMYGEIIADDSYNTTNLLQPKPDFLGQSSEFGLRLV</sequence>
<dbReference type="Gene3D" id="2.60.120.920">
    <property type="match status" value="1"/>
</dbReference>
<dbReference type="SMART" id="SM00757">
    <property type="entry name" value="CRA"/>
    <property type="match status" value="1"/>
</dbReference>
<accession>A0A0D7A5S3</accession>
<dbReference type="InterPro" id="IPR050618">
    <property type="entry name" value="Ubq-SigPath_Reg"/>
</dbReference>
<dbReference type="SUPFAM" id="SSF49899">
    <property type="entry name" value="Concanavalin A-like lectins/glucanases"/>
    <property type="match status" value="1"/>
</dbReference>
<evidence type="ECO:0000313" key="4">
    <source>
        <dbReference type="EMBL" id="KIY45739.1"/>
    </source>
</evidence>
<gene>
    <name evidence="4" type="ORF">FISHEDRAFT_48766</name>
</gene>
<evidence type="ECO:0000256" key="1">
    <source>
        <dbReference type="SAM" id="MobiDB-lite"/>
    </source>
</evidence>
<organism evidence="4 5">
    <name type="scientific">Fistulina hepatica ATCC 64428</name>
    <dbReference type="NCBI Taxonomy" id="1128425"/>
    <lineage>
        <taxon>Eukaryota</taxon>
        <taxon>Fungi</taxon>
        <taxon>Dikarya</taxon>
        <taxon>Basidiomycota</taxon>
        <taxon>Agaricomycotina</taxon>
        <taxon>Agaricomycetes</taxon>
        <taxon>Agaricomycetidae</taxon>
        <taxon>Agaricales</taxon>
        <taxon>Fistulinaceae</taxon>
        <taxon>Fistulina</taxon>
    </lineage>
</organism>
<dbReference type="InterPro" id="IPR001870">
    <property type="entry name" value="B30.2/SPRY"/>
</dbReference>
<evidence type="ECO:0000313" key="5">
    <source>
        <dbReference type="Proteomes" id="UP000054144"/>
    </source>
</evidence>
<evidence type="ECO:0000259" key="2">
    <source>
        <dbReference type="PROSITE" id="PS50188"/>
    </source>
</evidence>
<protein>
    <submittedName>
        <fullName evidence="4">SPRY-domain-containing protein</fullName>
    </submittedName>
</protein>
<feature type="compositionally biased region" description="Acidic residues" evidence="1">
    <location>
        <begin position="1"/>
        <end position="10"/>
    </location>
</feature>
<feature type="domain" description="B30.2/SPRY" evidence="2">
    <location>
        <begin position="20"/>
        <end position="208"/>
    </location>
</feature>
<dbReference type="Proteomes" id="UP000054144">
    <property type="component" value="Unassembled WGS sequence"/>
</dbReference>
<dbReference type="Pfam" id="PF08513">
    <property type="entry name" value="LisH"/>
    <property type="match status" value="1"/>
</dbReference>
<dbReference type="PROSITE" id="PS50188">
    <property type="entry name" value="B302_SPRY"/>
    <property type="match status" value="1"/>
</dbReference>
<dbReference type="EMBL" id="KN882046">
    <property type="protein sequence ID" value="KIY45739.1"/>
    <property type="molecule type" value="Genomic_DNA"/>
</dbReference>
<dbReference type="PANTHER" id="PTHR12864">
    <property type="entry name" value="RAN BINDING PROTEIN 9-RELATED"/>
    <property type="match status" value="1"/>
</dbReference>
<keyword evidence="5" id="KW-1185">Reference proteome</keyword>
<dbReference type="InterPro" id="IPR043136">
    <property type="entry name" value="B30.2/SPRY_sf"/>
</dbReference>
<feature type="compositionally biased region" description="Pro residues" evidence="1">
    <location>
        <begin position="12"/>
        <end position="29"/>
    </location>
</feature>
<feature type="domain" description="CTLH" evidence="3">
    <location>
        <begin position="305"/>
        <end position="363"/>
    </location>
</feature>
<dbReference type="Pfam" id="PF00622">
    <property type="entry name" value="SPRY"/>
    <property type="match status" value="1"/>
</dbReference>
<dbReference type="SMART" id="SM00668">
    <property type="entry name" value="CTLH"/>
    <property type="match status" value="1"/>
</dbReference>
<dbReference type="InterPro" id="IPR006595">
    <property type="entry name" value="CTLH_C"/>
</dbReference>
<feature type="region of interest" description="Disordered" evidence="1">
    <location>
        <begin position="1"/>
        <end position="33"/>
    </location>
</feature>
<dbReference type="PROSITE" id="PS50896">
    <property type="entry name" value="LISH"/>
    <property type="match status" value="1"/>
</dbReference>